<feature type="compositionally biased region" description="Pro residues" evidence="1">
    <location>
        <begin position="128"/>
        <end position="138"/>
    </location>
</feature>
<feature type="region of interest" description="Disordered" evidence="1">
    <location>
        <begin position="1"/>
        <end position="142"/>
    </location>
</feature>
<gene>
    <name evidence="3" type="ORF">TWF694_002754</name>
</gene>
<feature type="compositionally biased region" description="Low complexity" evidence="1">
    <location>
        <begin position="17"/>
        <end position="60"/>
    </location>
</feature>
<dbReference type="AlphaFoldDB" id="A0AAV9X5F7"/>
<keyword evidence="2" id="KW-0812">Transmembrane</keyword>
<feature type="compositionally biased region" description="Low complexity" evidence="1">
    <location>
        <begin position="67"/>
        <end position="113"/>
    </location>
</feature>
<dbReference type="Proteomes" id="UP001365542">
    <property type="component" value="Unassembled WGS sequence"/>
</dbReference>
<dbReference type="EMBL" id="JAVHJO010000011">
    <property type="protein sequence ID" value="KAK6533825.1"/>
    <property type="molecule type" value="Genomic_DNA"/>
</dbReference>
<feature type="transmembrane region" description="Helical" evidence="2">
    <location>
        <begin position="147"/>
        <end position="169"/>
    </location>
</feature>
<sequence length="471" mass="50823">MAPQGTTLIGGNGTPTDSFQGQPSPFSSSSDVATPTTVLTLATDVAAPTTVPTPTTDSLPTVPPTSSPTLEAVSPSPETPSPTLTTSAPVPSNQSSPATTASVSSVSGITTSPATSVETTPSTTSIEPLPPTVTPTPSPSSGLSSGAIAGIAIGAIAIVTIVCVVMYIVHRRSRRNGSGGSRFWKYNHGVDSTAVRGEQRDTNEKRGVAPTEAAVLPVVQFDAPLDDFGVNKLFDHLDDSIMDHIVNHHLRSDVRPDNLERYITEGALARQGILYKDKNYLRDDATKVHMFRAIFAYHIYSAIVDYCIFSKKSLQQMGQVPRSSRAQYRVALCREIQNSEENIQQAVETVYERLESHTEIHILNSALISDDLRKGSMTEIAEKVVSITLQLGAQRDGFIFAFRNRDYSKRPEKDPYEIDILGRSDLGPEQVDVVKRGRSGNAVRAVVSPGIYRMQATGKEYIIRKAKVVIG</sequence>
<organism evidence="3 4">
    <name type="scientific">Orbilia ellipsospora</name>
    <dbReference type="NCBI Taxonomy" id="2528407"/>
    <lineage>
        <taxon>Eukaryota</taxon>
        <taxon>Fungi</taxon>
        <taxon>Dikarya</taxon>
        <taxon>Ascomycota</taxon>
        <taxon>Pezizomycotina</taxon>
        <taxon>Orbiliomycetes</taxon>
        <taxon>Orbiliales</taxon>
        <taxon>Orbiliaceae</taxon>
        <taxon>Orbilia</taxon>
    </lineage>
</organism>
<keyword evidence="4" id="KW-1185">Reference proteome</keyword>
<dbReference type="PRINTS" id="PR01217">
    <property type="entry name" value="PRICHEXTENSN"/>
</dbReference>
<dbReference type="PANTHER" id="PTHR16861:SF4">
    <property type="entry name" value="SH3 DOMAIN PROTEIN (AFU_ORTHOLOGUE AFUA_1G13610)"/>
    <property type="match status" value="1"/>
</dbReference>
<keyword evidence="2" id="KW-1133">Transmembrane helix</keyword>
<name>A0AAV9X5F7_9PEZI</name>
<dbReference type="PANTHER" id="PTHR16861">
    <property type="entry name" value="GLYCOPROTEIN 38"/>
    <property type="match status" value="1"/>
</dbReference>
<accession>A0AAV9X5F7</accession>
<reference evidence="3 4" key="1">
    <citation type="submission" date="2019-10" db="EMBL/GenBank/DDBJ databases">
        <authorList>
            <person name="Palmer J.M."/>
        </authorList>
    </citation>
    <scope>NUCLEOTIDE SEQUENCE [LARGE SCALE GENOMIC DNA]</scope>
    <source>
        <strain evidence="3 4">TWF694</strain>
    </source>
</reference>
<evidence type="ECO:0000313" key="3">
    <source>
        <dbReference type="EMBL" id="KAK6533825.1"/>
    </source>
</evidence>
<evidence type="ECO:0000313" key="4">
    <source>
        <dbReference type="Proteomes" id="UP001365542"/>
    </source>
</evidence>
<evidence type="ECO:0000256" key="2">
    <source>
        <dbReference type="SAM" id="Phobius"/>
    </source>
</evidence>
<proteinExistence type="predicted"/>
<feature type="compositionally biased region" description="Polar residues" evidence="1">
    <location>
        <begin position="114"/>
        <end position="126"/>
    </location>
</feature>
<evidence type="ECO:0000256" key="1">
    <source>
        <dbReference type="SAM" id="MobiDB-lite"/>
    </source>
</evidence>
<protein>
    <submittedName>
        <fullName evidence="3">Uncharacterized protein</fullName>
    </submittedName>
</protein>
<keyword evidence="2" id="KW-0472">Membrane</keyword>
<comment type="caution">
    <text evidence="3">The sequence shown here is derived from an EMBL/GenBank/DDBJ whole genome shotgun (WGS) entry which is preliminary data.</text>
</comment>